<protein>
    <recommendedName>
        <fullName evidence="1">BTB domain-containing protein</fullName>
    </recommendedName>
</protein>
<evidence type="ECO:0000259" key="1">
    <source>
        <dbReference type="PROSITE" id="PS50097"/>
    </source>
</evidence>
<sequence>MPPFTLRKYEHLEEPLAVQPISQSSSHSESYYWEDIVVQVEDTLFRFPKHHLMERSEAFRSMLSMPQGSNEPEGFSDDRPIKLSGISKVEFERLLQVLHPKDAQKQPHLSLNAWLSVIKLSSL</sequence>
<comment type="caution">
    <text evidence="2">The sequence shown here is derived from an EMBL/GenBank/DDBJ whole genome shotgun (WGS) entry which is preliminary data.</text>
</comment>
<dbReference type="InterPro" id="IPR000210">
    <property type="entry name" value="BTB/POZ_dom"/>
</dbReference>
<dbReference type="GeneID" id="66107837"/>
<gene>
    <name evidence="2" type="ORF">BT62DRAFT_928599</name>
</gene>
<feature type="domain" description="BTB" evidence="1">
    <location>
        <begin position="34"/>
        <end position="107"/>
    </location>
</feature>
<name>A0A9P7W0L7_9AGAR</name>
<dbReference type="SUPFAM" id="SSF54695">
    <property type="entry name" value="POZ domain"/>
    <property type="match status" value="1"/>
</dbReference>
<dbReference type="InterPro" id="IPR011333">
    <property type="entry name" value="SKP1/BTB/POZ_sf"/>
</dbReference>
<proteinExistence type="predicted"/>
<keyword evidence="3" id="KW-1185">Reference proteome</keyword>
<dbReference type="AlphaFoldDB" id="A0A9P7W0L7"/>
<organism evidence="2 3">
    <name type="scientific">Guyanagaster necrorhizus</name>
    <dbReference type="NCBI Taxonomy" id="856835"/>
    <lineage>
        <taxon>Eukaryota</taxon>
        <taxon>Fungi</taxon>
        <taxon>Dikarya</taxon>
        <taxon>Basidiomycota</taxon>
        <taxon>Agaricomycotina</taxon>
        <taxon>Agaricomycetes</taxon>
        <taxon>Agaricomycetidae</taxon>
        <taxon>Agaricales</taxon>
        <taxon>Marasmiineae</taxon>
        <taxon>Physalacriaceae</taxon>
        <taxon>Guyanagaster</taxon>
    </lineage>
</organism>
<dbReference type="EMBL" id="MU250527">
    <property type="protein sequence ID" value="KAG7449850.1"/>
    <property type="molecule type" value="Genomic_DNA"/>
</dbReference>
<dbReference type="RefSeq" id="XP_043043350.1">
    <property type="nucleotide sequence ID" value="XM_043185540.1"/>
</dbReference>
<dbReference type="Proteomes" id="UP000812287">
    <property type="component" value="Unassembled WGS sequence"/>
</dbReference>
<dbReference type="OrthoDB" id="2593747at2759"/>
<reference evidence="2" key="1">
    <citation type="submission" date="2020-11" db="EMBL/GenBank/DDBJ databases">
        <title>Adaptations for nitrogen fixation in a non-lichenized fungal sporocarp promotes dispersal by wood-feeding termites.</title>
        <authorList>
            <consortium name="DOE Joint Genome Institute"/>
            <person name="Koch R.A."/>
            <person name="Yoon G."/>
            <person name="Arayal U."/>
            <person name="Lail K."/>
            <person name="Amirebrahimi M."/>
            <person name="Labutti K."/>
            <person name="Lipzen A."/>
            <person name="Riley R."/>
            <person name="Barry K."/>
            <person name="Henrissat B."/>
            <person name="Grigoriev I.V."/>
            <person name="Herr J.R."/>
            <person name="Aime M.C."/>
        </authorList>
    </citation>
    <scope>NUCLEOTIDE SEQUENCE</scope>
    <source>
        <strain evidence="2">MCA 3950</strain>
    </source>
</reference>
<dbReference type="Gene3D" id="3.30.710.10">
    <property type="entry name" value="Potassium Channel Kv1.1, Chain A"/>
    <property type="match status" value="1"/>
</dbReference>
<evidence type="ECO:0000313" key="3">
    <source>
        <dbReference type="Proteomes" id="UP000812287"/>
    </source>
</evidence>
<evidence type="ECO:0000313" key="2">
    <source>
        <dbReference type="EMBL" id="KAG7449850.1"/>
    </source>
</evidence>
<accession>A0A9P7W0L7</accession>
<dbReference type="PROSITE" id="PS50097">
    <property type="entry name" value="BTB"/>
    <property type="match status" value="1"/>
</dbReference>
<dbReference type="Pfam" id="PF00651">
    <property type="entry name" value="BTB"/>
    <property type="match status" value="1"/>
</dbReference>
<dbReference type="CDD" id="cd18186">
    <property type="entry name" value="BTB_POZ_ZBTB_KLHL-like"/>
    <property type="match status" value="1"/>
</dbReference>